<evidence type="ECO:0000313" key="10">
    <source>
        <dbReference type="EMBL" id="SKC33990.1"/>
    </source>
</evidence>
<dbReference type="FunFam" id="3.40.630.10:FF:000037">
    <property type="entry name" value="Peptidase B"/>
    <property type="match status" value="1"/>
</dbReference>
<reference evidence="10 11" key="1">
    <citation type="submission" date="2017-02" db="EMBL/GenBank/DDBJ databases">
        <authorList>
            <person name="Peterson S.W."/>
        </authorList>
    </citation>
    <scope>NUCLEOTIDE SEQUENCE [LARGE SCALE GENOMIC DNA]</scope>
    <source>
        <strain evidence="11">type strain: NCCB 100098</strain>
    </source>
</reference>
<evidence type="ECO:0000256" key="5">
    <source>
        <dbReference type="ARBA" id="ARBA00022723"/>
    </source>
</evidence>
<dbReference type="PROSITE" id="PS00631">
    <property type="entry name" value="CYTOSOL_AP"/>
    <property type="match status" value="1"/>
</dbReference>
<dbReference type="InterPro" id="IPR011356">
    <property type="entry name" value="Leucine_aapep/pepB"/>
</dbReference>
<accession>A0A1T5I4F5</accession>
<dbReference type="PANTHER" id="PTHR11963:SF20">
    <property type="entry name" value="PEPTIDASE B"/>
    <property type="match status" value="1"/>
</dbReference>
<dbReference type="EMBL" id="FUZI01000011">
    <property type="protein sequence ID" value="SKC33990.1"/>
    <property type="molecule type" value="Genomic_DNA"/>
</dbReference>
<keyword evidence="7" id="KW-0464">Manganese</keyword>
<evidence type="ECO:0000256" key="6">
    <source>
        <dbReference type="ARBA" id="ARBA00022801"/>
    </source>
</evidence>
<protein>
    <submittedName>
        <fullName evidence="10">Peptidase B</fullName>
        <ecNumber evidence="10">3.4.11.23</ecNumber>
    </submittedName>
</protein>
<dbReference type="InterPro" id="IPR047620">
    <property type="entry name" value="M17_PepB-like_N"/>
</dbReference>
<evidence type="ECO:0000256" key="1">
    <source>
        <dbReference type="ARBA" id="ARBA00009528"/>
    </source>
</evidence>
<dbReference type="PRINTS" id="PR00481">
    <property type="entry name" value="LAMNOPPTDASE"/>
</dbReference>
<dbReference type="GO" id="GO:0005737">
    <property type="term" value="C:cytoplasm"/>
    <property type="evidence" value="ECO:0007669"/>
    <property type="project" value="InterPro"/>
</dbReference>
<evidence type="ECO:0000256" key="2">
    <source>
        <dbReference type="ARBA" id="ARBA00022438"/>
    </source>
</evidence>
<comment type="similarity">
    <text evidence="1">Belongs to the peptidase M17 family.</text>
</comment>
<feature type="domain" description="Cytosol aminopeptidase" evidence="9">
    <location>
        <begin position="275"/>
        <end position="282"/>
    </location>
</feature>
<sequence>MSTIMSVSLSHQAAGSQWGTNALISFGAEGSVIHVSTHDLLGDIQRAGRRFDAQGIKAVNLIGMAWGLDAIWAFLQGYRNPKTDNSVTWEPLNKADEAELQARIKTINWVCDIINQPADVVAPSQLAARAGEFIKSLAPEHVTYKIVKGNDLLDEGWNGIHAVGRGSDHRPAMLRLDYNPTGDADAPVFACVVGKGITFDSGGYSIKPSAGMASMKADMGGAALATGGLALAMARGLNKRIKLVLCCAENMISGRALKLGDIIKYKNGKTVEVLNTDAEGRLVLADGLMYANSQHPELIIDCATLTGSAKMALGNDYHALLSFDQALSRQALAAAEQEGEGMWPLPLAEIHRKMLPSNFADLANISSGDFMPGASTAAAFLSYFVNDYQQGWMHIDASGTYRKSGNDQWAAGATGMGVKTLARILAQ</sequence>
<evidence type="ECO:0000313" key="11">
    <source>
        <dbReference type="Proteomes" id="UP000189966"/>
    </source>
</evidence>
<evidence type="ECO:0000256" key="8">
    <source>
        <dbReference type="ARBA" id="ARBA00055139"/>
    </source>
</evidence>
<dbReference type="NCBIfam" id="NF003450">
    <property type="entry name" value="PRK05015.1"/>
    <property type="match status" value="1"/>
</dbReference>
<dbReference type="PANTHER" id="PTHR11963">
    <property type="entry name" value="LEUCINE AMINOPEPTIDASE-RELATED"/>
    <property type="match status" value="1"/>
</dbReference>
<dbReference type="GO" id="GO:0006508">
    <property type="term" value="P:proteolysis"/>
    <property type="evidence" value="ECO:0007669"/>
    <property type="project" value="UniProtKB-KW"/>
</dbReference>
<evidence type="ECO:0000256" key="7">
    <source>
        <dbReference type="ARBA" id="ARBA00023211"/>
    </source>
</evidence>
<dbReference type="PIRSF" id="PIRSF036388">
    <property type="entry name" value="Ctsl_amnpptdse_B"/>
    <property type="match status" value="1"/>
</dbReference>
<evidence type="ECO:0000256" key="3">
    <source>
        <dbReference type="ARBA" id="ARBA00022490"/>
    </source>
</evidence>
<dbReference type="AlphaFoldDB" id="A0A1T5I4F5"/>
<proteinExistence type="inferred from homology"/>
<dbReference type="Proteomes" id="UP000189966">
    <property type="component" value="Unassembled WGS sequence"/>
</dbReference>
<dbReference type="Pfam" id="PF12404">
    <property type="entry name" value="DUF3663"/>
    <property type="match status" value="1"/>
</dbReference>
<name>A0A1T5I4F5_9GAMM</name>
<dbReference type="CDD" id="cd00433">
    <property type="entry name" value="Peptidase_M17"/>
    <property type="match status" value="1"/>
</dbReference>
<evidence type="ECO:0000256" key="4">
    <source>
        <dbReference type="ARBA" id="ARBA00022670"/>
    </source>
</evidence>
<comment type="function">
    <text evidence="8">Probably plays an important role in intracellular peptide degradation.</text>
</comment>
<gene>
    <name evidence="10" type="primary">pepB_2</name>
    <name evidence="10" type="ORF">CZ809_03597</name>
</gene>
<keyword evidence="4" id="KW-0645">Protease</keyword>
<dbReference type="RefSeq" id="WP_080158912.1">
    <property type="nucleotide sequence ID" value="NZ_FUZI01000011.1"/>
</dbReference>
<dbReference type="InterPro" id="IPR000819">
    <property type="entry name" value="Peptidase_M17_C"/>
</dbReference>
<dbReference type="InterPro" id="IPR008330">
    <property type="entry name" value="Pept_M17_PepB"/>
</dbReference>
<keyword evidence="3" id="KW-0963">Cytoplasm</keyword>
<keyword evidence="2 10" id="KW-0031">Aminopeptidase</keyword>
<dbReference type="OrthoDB" id="9809354at2"/>
<keyword evidence="5" id="KW-0479">Metal-binding</keyword>
<dbReference type="GO" id="GO:0030145">
    <property type="term" value="F:manganese ion binding"/>
    <property type="evidence" value="ECO:0007669"/>
    <property type="project" value="InterPro"/>
</dbReference>
<dbReference type="SUPFAM" id="SSF53187">
    <property type="entry name" value="Zn-dependent exopeptidases"/>
    <property type="match status" value="1"/>
</dbReference>
<dbReference type="EC" id="3.4.11.23" evidence="10"/>
<organism evidence="10 11">
    <name type="scientific">Photobacterium piscicola</name>
    <dbReference type="NCBI Taxonomy" id="1378299"/>
    <lineage>
        <taxon>Bacteria</taxon>
        <taxon>Pseudomonadati</taxon>
        <taxon>Pseudomonadota</taxon>
        <taxon>Gammaproteobacteria</taxon>
        <taxon>Vibrionales</taxon>
        <taxon>Vibrionaceae</taxon>
        <taxon>Photobacterium</taxon>
    </lineage>
</organism>
<dbReference type="Pfam" id="PF00883">
    <property type="entry name" value="Peptidase_M17"/>
    <property type="match status" value="1"/>
</dbReference>
<dbReference type="GO" id="GO:0070006">
    <property type="term" value="F:metalloaminopeptidase activity"/>
    <property type="evidence" value="ECO:0007669"/>
    <property type="project" value="InterPro"/>
</dbReference>
<dbReference type="Gene3D" id="3.40.630.10">
    <property type="entry name" value="Zn peptidases"/>
    <property type="match status" value="1"/>
</dbReference>
<evidence type="ECO:0000259" key="9">
    <source>
        <dbReference type="PROSITE" id="PS00631"/>
    </source>
</evidence>
<keyword evidence="6 10" id="KW-0378">Hydrolase</keyword>